<name>A0AAW2UQQ2_SESRA</name>
<gene>
    <name evidence="2" type="ORF">Sradi_1338200</name>
</gene>
<dbReference type="PANTHER" id="PTHR11439:SF502">
    <property type="entry name" value="SECRETED RXLR EFFECTOR PROTEIN 161-LIKE"/>
    <property type="match status" value="1"/>
</dbReference>
<reference evidence="2" key="2">
    <citation type="journal article" date="2024" name="Plant">
        <title>Genomic evolution and insights into agronomic trait innovations of Sesamum species.</title>
        <authorList>
            <person name="Miao H."/>
            <person name="Wang L."/>
            <person name="Qu L."/>
            <person name="Liu H."/>
            <person name="Sun Y."/>
            <person name="Le M."/>
            <person name="Wang Q."/>
            <person name="Wei S."/>
            <person name="Zheng Y."/>
            <person name="Lin W."/>
            <person name="Duan Y."/>
            <person name="Cao H."/>
            <person name="Xiong S."/>
            <person name="Wang X."/>
            <person name="Wei L."/>
            <person name="Li C."/>
            <person name="Ma Q."/>
            <person name="Ju M."/>
            <person name="Zhao R."/>
            <person name="Li G."/>
            <person name="Mu C."/>
            <person name="Tian Q."/>
            <person name="Mei H."/>
            <person name="Zhang T."/>
            <person name="Gao T."/>
            <person name="Zhang H."/>
        </authorList>
    </citation>
    <scope>NUCLEOTIDE SEQUENCE</scope>
    <source>
        <strain evidence="2">G02</strain>
    </source>
</reference>
<sequence length="499" mass="58029">MEMARSMLQEKHLPKAFWAEAVYTAVYLLNRCSTKAVQNMMPIETWSGKKPSVEHLRVFSSICYVHIPTKKRHKLEEKIEKEIFLSYNTQEFEAAAKHKVWVQAMEEDIKVIGKNNTWELAKNKEVIGVKWIYKMKLNVDGSIQKHRARLIEKGYSQLRGIDYTETFASVVCLDTVRALIAIATNKKWKIYQMDVMSSFLNGYIDEEIYVEQHQGFIAKGYEEKVLSLKKALYGLRQTPRDSYSRIDNYFIDRGFQRSLSEPTFYIKSRGNDTLIVSLYIDDLIYIGNNEKKIQDFKEDMMNSFEISDLGLMHFLLGIEKNQEKEGILKCQKKYTETFLKKFKMESCKTVTTLLVTGDKYMKEDGSQKLDGSIYRSFIRNLLYLTSIRPDIMFSTTDDKKNTSGYTFSVSSGIFSWASTKQATVAQSSAEAEYIAVVVTSNQATWLRRIPEDMREKQEELTTIYCDNKFAIAITNSPMQHNRIKHIDIKYHSLWEATTR</sequence>
<comment type="caution">
    <text evidence="2">The sequence shown here is derived from an EMBL/GenBank/DDBJ whole genome shotgun (WGS) entry which is preliminary data.</text>
</comment>
<protein>
    <submittedName>
        <fullName evidence="2">Mitochondrial protein</fullName>
    </submittedName>
</protein>
<dbReference type="AlphaFoldDB" id="A0AAW2UQQ2"/>
<organism evidence="2">
    <name type="scientific">Sesamum radiatum</name>
    <name type="common">Black benniseed</name>
    <dbReference type="NCBI Taxonomy" id="300843"/>
    <lineage>
        <taxon>Eukaryota</taxon>
        <taxon>Viridiplantae</taxon>
        <taxon>Streptophyta</taxon>
        <taxon>Embryophyta</taxon>
        <taxon>Tracheophyta</taxon>
        <taxon>Spermatophyta</taxon>
        <taxon>Magnoliopsida</taxon>
        <taxon>eudicotyledons</taxon>
        <taxon>Gunneridae</taxon>
        <taxon>Pentapetalae</taxon>
        <taxon>asterids</taxon>
        <taxon>lamiids</taxon>
        <taxon>Lamiales</taxon>
        <taxon>Pedaliaceae</taxon>
        <taxon>Sesamum</taxon>
    </lineage>
</organism>
<evidence type="ECO:0000313" key="2">
    <source>
        <dbReference type="EMBL" id="KAL0419247.1"/>
    </source>
</evidence>
<dbReference type="InterPro" id="IPR012337">
    <property type="entry name" value="RNaseH-like_sf"/>
</dbReference>
<feature type="domain" description="Reverse transcriptase Ty1/copia-type" evidence="1">
    <location>
        <begin position="116"/>
        <end position="353"/>
    </location>
</feature>
<evidence type="ECO:0000259" key="1">
    <source>
        <dbReference type="Pfam" id="PF07727"/>
    </source>
</evidence>
<reference evidence="2" key="1">
    <citation type="submission" date="2020-06" db="EMBL/GenBank/DDBJ databases">
        <authorList>
            <person name="Li T."/>
            <person name="Hu X."/>
            <person name="Zhang T."/>
            <person name="Song X."/>
            <person name="Zhang H."/>
            <person name="Dai N."/>
            <person name="Sheng W."/>
            <person name="Hou X."/>
            <person name="Wei L."/>
        </authorList>
    </citation>
    <scope>NUCLEOTIDE SEQUENCE</scope>
    <source>
        <strain evidence="2">G02</strain>
        <tissue evidence="2">Leaf</tissue>
    </source>
</reference>
<dbReference type="SUPFAM" id="SSF56672">
    <property type="entry name" value="DNA/RNA polymerases"/>
    <property type="match status" value="1"/>
</dbReference>
<dbReference type="EMBL" id="JACGWJ010000005">
    <property type="protein sequence ID" value="KAL0419247.1"/>
    <property type="molecule type" value="Genomic_DNA"/>
</dbReference>
<proteinExistence type="predicted"/>
<accession>A0AAW2UQQ2</accession>
<dbReference type="SUPFAM" id="SSF53098">
    <property type="entry name" value="Ribonuclease H-like"/>
    <property type="match status" value="1"/>
</dbReference>
<dbReference type="Pfam" id="PF07727">
    <property type="entry name" value="RVT_2"/>
    <property type="match status" value="1"/>
</dbReference>
<dbReference type="InterPro" id="IPR013103">
    <property type="entry name" value="RVT_2"/>
</dbReference>
<dbReference type="InterPro" id="IPR043502">
    <property type="entry name" value="DNA/RNA_pol_sf"/>
</dbReference>
<dbReference type="CDD" id="cd09272">
    <property type="entry name" value="RNase_HI_RT_Ty1"/>
    <property type="match status" value="1"/>
</dbReference>
<dbReference type="PANTHER" id="PTHR11439">
    <property type="entry name" value="GAG-POL-RELATED RETROTRANSPOSON"/>
    <property type="match status" value="1"/>
</dbReference>